<evidence type="ECO:0000313" key="3">
    <source>
        <dbReference type="Proteomes" id="UP000447873"/>
    </source>
</evidence>
<dbReference type="InterPro" id="IPR016181">
    <property type="entry name" value="Acyl_CoA_acyltransferase"/>
</dbReference>
<name>A0A8H3UA12_VENIN</name>
<dbReference type="AlphaFoldDB" id="A0A8H3UA12"/>
<dbReference type="SUPFAM" id="SSF55729">
    <property type="entry name" value="Acyl-CoA N-acyltransferases (Nat)"/>
    <property type="match status" value="1"/>
</dbReference>
<dbReference type="Gene3D" id="3.40.630.30">
    <property type="match status" value="1"/>
</dbReference>
<dbReference type="Proteomes" id="UP000447873">
    <property type="component" value="Unassembled WGS sequence"/>
</dbReference>
<gene>
    <name evidence="2" type="ORF">EG328_009376</name>
</gene>
<accession>A0A8H3UA12</accession>
<protein>
    <recommendedName>
        <fullName evidence="1">N-acetyltransferase domain-containing protein</fullName>
    </recommendedName>
</protein>
<dbReference type="PROSITE" id="PS51186">
    <property type="entry name" value="GNAT"/>
    <property type="match status" value="1"/>
</dbReference>
<dbReference type="Pfam" id="PF00583">
    <property type="entry name" value="Acetyltransf_1"/>
    <property type="match status" value="1"/>
</dbReference>
<proteinExistence type="predicted"/>
<sequence length="221" mass="24821">MPLKFLPFTALDIPRGLEIHNRVLHSSQSPVTNLLFNPPATPESIERQVERFTLGPDTFLYKAVENDVTIGYISAKKVSKISDHSLLVQKGSPSWHESCGISRRTWDKCFEMRAEARKESFDFTVDHLHVHALATDPGYQRRGAGAALLEKIKAIADEKGLPMYLTSTETGRKLYERAGFQPMKEIVIDLEEMGEVKKGREMFTVSLASSPHTGEADKYSI</sequence>
<feature type="domain" description="N-acetyltransferase" evidence="1">
    <location>
        <begin position="3"/>
        <end position="201"/>
    </location>
</feature>
<dbReference type="InterPro" id="IPR000182">
    <property type="entry name" value="GNAT_dom"/>
</dbReference>
<reference evidence="2 3" key="1">
    <citation type="submission" date="2018-12" db="EMBL/GenBank/DDBJ databases">
        <title>Venturia inaequalis Genome Resource.</title>
        <authorList>
            <person name="Lichtner F.J."/>
        </authorList>
    </citation>
    <scope>NUCLEOTIDE SEQUENCE [LARGE SCALE GENOMIC DNA]</scope>
    <source>
        <strain evidence="2 3">120213</strain>
    </source>
</reference>
<dbReference type="GO" id="GO:0016747">
    <property type="term" value="F:acyltransferase activity, transferring groups other than amino-acyl groups"/>
    <property type="evidence" value="ECO:0007669"/>
    <property type="project" value="InterPro"/>
</dbReference>
<dbReference type="EMBL" id="WNWS01000560">
    <property type="protein sequence ID" value="KAE9965820.1"/>
    <property type="molecule type" value="Genomic_DNA"/>
</dbReference>
<dbReference type="PANTHER" id="PTHR42791">
    <property type="entry name" value="GNAT FAMILY ACETYLTRANSFERASE"/>
    <property type="match status" value="1"/>
</dbReference>
<dbReference type="CDD" id="cd04301">
    <property type="entry name" value="NAT_SF"/>
    <property type="match status" value="1"/>
</dbReference>
<dbReference type="InterPro" id="IPR052523">
    <property type="entry name" value="Trichothecene_AcTrans"/>
</dbReference>
<organism evidence="2 3">
    <name type="scientific">Venturia inaequalis</name>
    <name type="common">Apple scab fungus</name>
    <dbReference type="NCBI Taxonomy" id="5025"/>
    <lineage>
        <taxon>Eukaryota</taxon>
        <taxon>Fungi</taxon>
        <taxon>Dikarya</taxon>
        <taxon>Ascomycota</taxon>
        <taxon>Pezizomycotina</taxon>
        <taxon>Dothideomycetes</taxon>
        <taxon>Pleosporomycetidae</taxon>
        <taxon>Venturiales</taxon>
        <taxon>Venturiaceae</taxon>
        <taxon>Venturia</taxon>
    </lineage>
</organism>
<comment type="caution">
    <text evidence="2">The sequence shown here is derived from an EMBL/GenBank/DDBJ whole genome shotgun (WGS) entry which is preliminary data.</text>
</comment>
<evidence type="ECO:0000259" key="1">
    <source>
        <dbReference type="PROSITE" id="PS51186"/>
    </source>
</evidence>
<evidence type="ECO:0000313" key="2">
    <source>
        <dbReference type="EMBL" id="KAE9965820.1"/>
    </source>
</evidence>
<dbReference type="PANTHER" id="PTHR42791:SF1">
    <property type="entry name" value="N-ACETYLTRANSFERASE DOMAIN-CONTAINING PROTEIN"/>
    <property type="match status" value="1"/>
</dbReference>